<organism evidence="2 3">
    <name type="scientific">Capnocytophaga leadbetteri</name>
    <dbReference type="NCBI Taxonomy" id="327575"/>
    <lineage>
        <taxon>Bacteria</taxon>
        <taxon>Pseudomonadati</taxon>
        <taxon>Bacteroidota</taxon>
        <taxon>Flavobacteriia</taxon>
        <taxon>Flavobacteriales</taxon>
        <taxon>Flavobacteriaceae</taxon>
        <taxon>Capnocytophaga</taxon>
    </lineage>
</organism>
<evidence type="ECO:0000313" key="3">
    <source>
        <dbReference type="Proteomes" id="UP000217276"/>
    </source>
</evidence>
<dbReference type="AlphaFoldDB" id="A0A250FD19"/>
<dbReference type="KEGG" id="clk:CGC53_05750"/>
<evidence type="ECO:0000313" key="2">
    <source>
        <dbReference type="EMBL" id="ATA81886.1"/>
    </source>
</evidence>
<feature type="transmembrane region" description="Helical" evidence="1">
    <location>
        <begin position="562"/>
        <end position="583"/>
    </location>
</feature>
<dbReference type="EMBL" id="CP022384">
    <property type="protein sequence ID" value="ATA81886.1"/>
    <property type="molecule type" value="Genomic_DNA"/>
</dbReference>
<keyword evidence="1" id="KW-0472">Membrane</keyword>
<reference evidence="3" key="1">
    <citation type="submission" date="2017-06" db="EMBL/GenBank/DDBJ databases">
        <title>Capnocytophaga spp. assemblies.</title>
        <authorList>
            <person name="Gulvik C.A."/>
        </authorList>
    </citation>
    <scope>NUCLEOTIDE SEQUENCE [LARGE SCALE GENOMIC DNA]</scope>
    <source>
        <strain evidence="3">H6253</strain>
    </source>
</reference>
<proteinExistence type="predicted"/>
<keyword evidence="1" id="KW-0812">Transmembrane</keyword>
<keyword evidence="3" id="KW-1185">Reference proteome</keyword>
<dbReference type="Proteomes" id="UP000217276">
    <property type="component" value="Chromosome"/>
</dbReference>
<sequence length="633" mass="75933">MSQSTTNYIKEISNIIENKIKSSISNILANIEENEDSFYKEIDDLNSYIQNIISSLFDSVLNGEYLDKDINEQLEWIRNNLTYTEQLENKIIPNKGKYKAILPLINSLKDKTSEIQNIINYYLLFIEDVKTIINNPEKDEIFILSKSKYQLDNDSNVLKLFTLNLFLCFSDILFTEKQDCYQEITYVKELLSEIRFSKLNLNPQIEKMKKKATFLLFKWYKRAELSGFSMLKEDKIKEYKEDINKFGEKWRDWVTYIENHYYKEEVKSLFVKNLKEAYLKIKDKEFKDFTCQYIHLYIKYHKDINKNTSKLDKIISHLKDWKKEGTDDYEKNIRNIIYNYALNNRFSLFTKTCKSREKLYEEYEKIEEKDNKNYFLQYKLIDKSIELLKAELNEKNNTITIEQIEEIENYLDKIEPDYKTYKTNIEWILEHIYFIYRVSFKECIIDDIFIYSSFLLPLDNRKSKEDYERINDDFRVLKSQIDPLKRIVRFDEKIEKRDTKTIELMGLFSAIIAFIMGSIPTFKYMKDIYDAGIFFVVFATSLISFLLVLLLITRKTRINRRFWYQLILIVIFYIAMIVFTTYLSNKKDTTQTIQLQTEKTIIEEKITSNKAVDTLKQSKITKEQTTSSKDSLK</sequence>
<keyword evidence="1" id="KW-1133">Transmembrane helix</keyword>
<feature type="transmembrane region" description="Helical" evidence="1">
    <location>
        <begin position="528"/>
        <end position="550"/>
    </location>
</feature>
<gene>
    <name evidence="2" type="ORF">CGC53_05750</name>
</gene>
<accession>A0A250FD19</accession>
<name>A0A250FD19_9FLAO</name>
<dbReference type="RefSeq" id="WP_095913963.1">
    <property type="nucleotide sequence ID" value="NZ_CAUUPF010000007.1"/>
</dbReference>
<evidence type="ECO:0000256" key="1">
    <source>
        <dbReference type="SAM" id="Phobius"/>
    </source>
</evidence>
<feature type="transmembrane region" description="Helical" evidence="1">
    <location>
        <begin position="502"/>
        <end position="522"/>
    </location>
</feature>
<protein>
    <submittedName>
        <fullName evidence="2">Uncharacterized protein</fullName>
    </submittedName>
</protein>